<keyword evidence="1" id="KW-0159">Chromosome partition</keyword>
<dbReference type="EMBL" id="JBHRTA010000022">
    <property type="protein sequence ID" value="MFC3197325.1"/>
    <property type="molecule type" value="Genomic_DNA"/>
</dbReference>
<dbReference type="PANTHER" id="PTHR30349:SF81">
    <property type="entry name" value="TYROSINE RECOMBINASE XERC"/>
    <property type="match status" value="1"/>
</dbReference>
<dbReference type="Pfam" id="PF00589">
    <property type="entry name" value="Phage_integrase"/>
    <property type="match status" value="1"/>
</dbReference>
<evidence type="ECO:0000256" key="5">
    <source>
        <dbReference type="PROSITE-ProRule" id="PRU01248"/>
    </source>
</evidence>
<evidence type="ECO:0000313" key="8">
    <source>
        <dbReference type="EMBL" id="MFC3197325.1"/>
    </source>
</evidence>
<sequence>MAGEKYKATDFYRQLDPLYKRLVAGFADWQRILNYEKSSQRDMPKMIAEFLSYMQNNGITDPSHITEGHLQNYYSYLEQRPNKLRGGSISKNYIRKHLQAIRRFARYLGESGHGSFVVNIKLTGRSSNVKDILLPIEISELYEHTTDDPLGYRDRAMLALYYGCGLRKQEGLSLDVEDVQLEKELLLVRKGKGYKARYIPLSKQNLKYLSDYLLYGRPYLNPGKNEKAFLLGVTGKRYTDAFGRIQLLRHRAGIARPIGVHTLRHSIATHLLQSGMQLEHIQRFLGHSSLESTQIYTHIVAESQK</sequence>
<organism evidence="8 9">
    <name type="scientific">Parapedobacter deserti</name>
    <dbReference type="NCBI Taxonomy" id="1912957"/>
    <lineage>
        <taxon>Bacteria</taxon>
        <taxon>Pseudomonadati</taxon>
        <taxon>Bacteroidota</taxon>
        <taxon>Sphingobacteriia</taxon>
        <taxon>Sphingobacteriales</taxon>
        <taxon>Sphingobacteriaceae</taxon>
        <taxon>Parapedobacter</taxon>
    </lineage>
</organism>
<dbReference type="PROSITE" id="PS51900">
    <property type="entry name" value="CB"/>
    <property type="match status" value="1"/>
</dbReference>
<gene>
    <name evidence="8" type="ORF">ACFOET_06850</name>
</gene>
<dbReference type="InterPro" id="IPR013762">
    <property type="entry name" value="Integrase-like_cat_sf"/>
</dbReference>
<keyword evidence="3 5" id="KW-0238">DNA-binding</keyword>
<dbReference type="InterPro" id="IPR002104">
    <property type="entry name" value="Integrase_catalytic"/>
</dbReference>
<dbReference type="SUPFAM" id="SSF56349">
    <property type="entry name" value="DNA breaking-rejoining enzymes"/>
    <property type="match status" value="1"/>
</dbReference>
<evidence type="ECO:0000256" key="1">
    <source>
        <dbReference type="ARBA" id="ARBA00022829"/>
    </source>
</evidence>
<dbReference type="PROSITE" id="PS51898">
    <property type="entry name" value="TYR_RECOMBINASE"/>
    <property type="match status" value="1"/>
</dbReference>
<protein>
    <submittedName>
        <fullName evidence="8">Tyrosine-type recombinase/integrase</fullName>
    </submittedName>
</protein>
<dbReference type="InterPro" id="IPR010998">
    <property type="entry name" value="Integrase_recombinase_N"/>
</dbReference>
<keyword evidence="2" id="KW-0229">DNA integration</keyword>
<dbReference type="RefSeq" id="WP_379020908.1">
    <property type="nucleotide sequence ID" value="NZ_JBHRTA010000022.1"/>
</dbReference>
<reference evidence="9" key="1">
    <citation type="journal article" date="2019" name="Int. J. Syst. Evol. Microbiol.">
        <title>The Global Catalogue of Microorganisms (GCM) 10K type strain sequencing project: providing services to taxonomists for standard genome sequencing and annotation.</title>
        <authorList>
            <consortium name="The Broad Institute Genomics Platform"/>
            <consortium name="The Broad Institute Genome Sequencing Center for Infectious Disease"/>
            <person name="Wu L."/>
            <person name="Ma J."/>
        </authorList>
    </citation>
    <scope>NUCLEOTIDE SEQUENCE [LARGE SCALE GENOMIC DNA]</scope>
    <source>
        <strain evidence="9">KCTC 52416</strain>
    </source>
</reference>
<evidence type="ECO:0000313" key="9">
    <source>
        <dbReference type="Proteomes" id="UP001595526"/>
    </source>
</evidence>
<evidence type="ECO:0000256" key="3">
    <source>
        <dbReference type="ARBA" id="ARBA00023125"/>
    </source>
</evidence>
<dbReference type="PANTHER" id="PTHR30349">
    <property type="entry name" value="PHAGE INTEGRASE-RELATED"/>
    <property type="match status" value="1"/>
</dbReference>
<evidence type="ECO:0000259" key="7">
    <source>
        <dbReference type="PROSITE" id="PS51900"/>
    </source>
</evidence>
<comment type="caution">
    <text evidence="8">The sequence shown here is derived from an EMBL/GenBank/DDBJ whole genome shotgun (WGS) entry which is preliminary data.</text>
</comment>
<dbReference type="InterPro" id="IPR050090">
    <property type="entry name" value="Tyrosine_recombinase_XerCD"/>
</dbReference>
<evidence type="ECO:0000256" key="4">
    <source>
        <dbReference type="ARBA" id="ARBA00023172"/>
    </source>
</evidence>
<proteinExistence type="predicted"/>
<dbReference type="Gene3D" id="1.10.150.130">
    <property type="match status" value="1"/>
</dbReference>
<accession>A0ABV7JGW1</accession>
<dbReference type="InterPro" id="IPR044068">
    <property type="entry name" value="CB"/>
</dbReference>
<feature type="domain" description="Tyr recombinase" evidence="6">
    <location>
        <begin position="128"/>
        <end position="305"/>
    </location>
</feature>
<name>A0ABV7JGW1_9SPHI</name>
<dbReference type="Proteomes" id="UP001595526">
    <property type="component" value="Unassembled WGS sequence"/>
</dbReference>
<dbReference type="InterPro" id="IPR011010">
    <property type="entry name" value="DNA_brk_join_enz"/>
</dbReference>
<keyword evidence="9" id="KW-1185">Reference proteome</keyword>
<evidence type="ECO:0000256" key="2">
    <source>
        <dbReference type="ARBA" id="ARBA00022908"/>
    </source>
</evidence>
<dbReference type="Gene3D" id="1.10.443.10">
    <property type="entry name" value="Intergrase catalytic core"/>
    <property type="match status" value="1"/>
</dbReference>
<evidence type="ECO:0000259" key="6">
    <source>
        <dbReference type="PROSITE" id="PS51898"/>
    </source>
</evidence>
<feature type="domain" description="Core-binding (CB)" evidence="7">
    <location>
        <begin position="17"/>
        <end position="109"/>
    </location>
</feature>
<keyword evidence="4" id="KW-0233">DNA recombination</keyword>